<keyword evidence="3" id="KW-1185">Reference proteome</keyword>
<dbReference type="PANTHER" id="PTHR21193:SF3">
    <property type="entry name" value="OXIDOREDUCTASE-LIKE DOMAIN-CONTAINING PROTEIN 1"/>
    <property type="match status" value="1"/>
</dbReference>
<feature type="domain" description="Oxidoreductase-like" evidence="2">
    <location>
        <begin position="91"/>
        <end position="124"/>
    </location>
</feature>
<dbReference type="PANTHER" id="PTHR21193">
    <property type="entry name" value="OXIDOREDUCTASE-LIKE DOMAIN-CONTAINING PROTEIN 1"/>
    <property type="match status" value="1"/>
</dbReference>
<dbReference type="InterPro" id="IPR019180">
    <property type="entry name" value="Oxidoreductase-like_N"/>
</dbReference>
<dbReference type="Pfam" id="PF09791">
    <property type="entry name" value="Oxidored-like"/>
    <property type="match status" value="1"/>
</dbReference>
<dbReference type="AlphaFoldDB" id="A0A3Q7T661"/>
<feature type="region of interest" description="Disordered" evidence="1">
    <location>
        <begin position="1"/>
        <end position="98"/>
    </location>
</feature>
<name>A0A3Q7T661_VULVU</name>
<evidence type="ECO:0000313" key="4">
    <source>
        <dbReference type="RefSeq" id="XP_025855722.1"/>
    </source>
</evidence>
<organism evidence="3 4">
    <name type="scientific">Vulpes vulpes</name>
    <name type="common">Red fox</name>
    <dbReference type="NCBI Taxonomy" id="9627"/>
    <lineage>
        <taxon>Eukaryota</taxon>
        <taxon>Metazoa</taxon>
        <taxon>Chordata</taxon>
        <taxon>Craniata</taxon>
        <taxon>Vertebrata</taxon>
        <taxon>Euteleostomi</taxon>
        <taxon>Mammalia</taxon>
        <taxon>Eutheria</taxon>
        <taxon>Laurasiatheria</taxon>
        <taxon>Carnivora</taxon>
        <taxon>Caniformia</taxon>
        <taxon>Canidae</taxon>
        <taxon>Vulpes</taxon>
    </lineage>
</organism>
<dbReference type="STRING" id="9627.ENSVVUP00000027176"/>
<dbReference type="GeneID" id="112920892"/>
<feature type="compositionally biased region" description="Low complexity" evidence="1">
    <location>
        <begin position="1"/>
        <end position="25"/>
    </location>
</feature>
<evidence type="ECO:0000256" key="1">
    <source>
        <dbReference type="SAM" id="MobiDB-lite"/>
    </source>
</evidence>
<reference evidence="3" key="2">
    <citation type="submission" date="2025-05" db="UniProtKB">
        <authorList>
            <consortium name="RefSeq"/>
        </authorList>
    </citation>
    <scope>NUCLEOTIDE SEQUENCE [LARGE SCALE GENOMIC DNA]</scope>
</reference>
<evidence type="ECO:0000313" key="3">
    <source>
        <dbReference type="Proteomes" id="UP001652641"/>
    </source>
</evidence>
<accession>A0A3Q7T661</accession>
<dbReference type="Proteomes" id="UP001652641">
    <property type="component" value="Chromosome 2"/>
</dbReference>
<feature type="compositionally biased region" description="Basic and acidic residues" evidence="1">
    <location>
        <begin position="49"/>
        <end position="63"/>
    </location>
</feature>
<dbReference type="CTD" id="339229"/>
<protein>
    <submittedName>
        <fullName evidence="4">Oxidoreductase-like domain-containing protein 1</fullName>
    </submittedName>
</protein>
<feature type="compositionally biased region" description="Pro residues" evidence="1">
    <location>
        <begin position="88"/>
        <end position="97"/>
    </location>
</feature>
<dbReference type="KEGG" id="vvp:112920892"/>
<proteinExistence type="predicted"/>
<gene>
    <name evidence="4" type="primary">OXLD1</name>
</gene>
<dbReference type="RefSeq" id="XP_025855722.1">
    <property type="nucleotide sequence ID" value="XM_025999937.2"/>
</dbReference>
<sequence length="159" mass="16802">MLLRSLAGGGRSAAAAARAAGPRPLCSWDPRPRLPGGSSILYRPQARIQVRDSHGESGKDHAEVGCPSGADGTRQPKSSLPSGGPAEAPYPPPPELQPPTNCCMSGCPNCVWVEYADALLQHYQDGGERALAALEEHVADQNLKAFLRLEIQLRVRSGG</sequence>
<reference evidence="4" key="3">
    <citation type="submission" date="2025-08" db="UniProtKB">
        <authorList>
            <consortium name="RefSeq"/>
        </authorList>
    </citation>
    <scope>IDENTIFICATION</scope>
    <source>
        <tissue evidence="4">Cell line</tissue>
    </source>
</reference>
<reference key="1">
    <citation type="submission" date="2019-01" db="UniProtKB">
        <authorList>
            <consortium name="RefSeq"/>
        </authorList>
    </citation>
    <scope>IDENTIFICATION</scope>
</reference>
<evidence type="ECO:0000259" key="2">
    <source>
        <dbReference type="Pfam" id="PF09791"/>
    </source>
</evidence>
<dbReference type="InterPro" id="IPR039251">
    <property type="entry name" value="OXLD1"/>
</dbReference>
<dbReference type="GO" id="GO:0005739">
    <property type="term" value="C:mitochondrion"/>
    <property type="evidence" value="ECO:0007669"/>
    <property type="project" value="TreeGrafter"/>
</dbReference>